<dbReference type="InterPro" id="IPR011992">
    <property type="entry name" value="EF-hand-dom_pair"/>
</dbReference>
<keyword evidence="3" id="KW-0732">Signal</keyword>
<dbReference type="InterPro" id="IPR002048">
    <property type="entry name" value="EF_hand_dom"/>
</dbReference>
<protein>
    <recommendedName>
        <fullName evidence="8">Calmodulin</fullName>
    </recommendedName>
</protein>
<dbReference type="EMBL" id="CAUYUJ010008581">
    <property type="protein sequence ID" value="CAK0824380.1"/>
    <property type="molecule type" value="Genomic_DNA"/>
</dbReference>
<feature type="signal peptide" evidence="3">
    <location>
        <begin position="1"/>
        <end position="18"/>
    </location>
</feature>
<evidence type="ECO:0000313" key="7">
    <source>
        <dbReference type="Proteomes" id="UP001189429"/>
    </source>
</evidence>
<dbReference type="InterPro" id="IPR018247">
    <property type="entry name" value="EF_Hand_1_Ca_BS"/>
</dbReference>
<evidence type="ECO:0000256" key="1">
    <source>
        <dbReference type="ARBA" id="ARBA00022837"/>
    </source>
</evidence>
<feature type="compositionally biased region" description="Basic residues" evidence="2">
    <location>
        <begin position="46"/>
        <end position="81"/>
    </location>
</feature>
<dbReference type="PROSITE" id="PS50222">
    <property type="entry name" value="EF_HAND_2"/>
    <property type="match status" value="1"/>
</dbReference>
<evidence type="ECO:0000256" key="3">
    <source>
        <dbReference type="SAM" id="SignalP"/>
    </source>
</evidence>
<dbReference type="Pfam" id="PF13202">
    <property type="entry name" value="EF-hand_5"/>
    <property type="match status" value="1"/>
</dbReference>
<evidence type="ECO:0000313" key="6">
    <source>
        <dbReference type="EMBL" id="CAK0824380.1"/>
    </source>
</evidence>
<keyword evidence="7" id="KW-1185">Reference proteome</keyword>
<accession>A0ABN9RY94</accession>
<name>A0ABN9RY94_9DINO</name>
<comment type="caution">
    <text evidence="6">The sequence shown here is derived from an EMBL/GenBank/DDBJ whole genome shotgun (WGS) entry which is preliminary data.</text>
</comment>
<reference evidence="6" key="1">
    <citation type="submission" date="2023-10" db="EMBL/GenBank/DDBJ databases">
        <authorList>
            <person name="Chen Y."/>
            <person name="Shah S."/>
            <person name="Dougan E. K."/>
            <person name="Thang M."/>
            <person name="Chan C."/>
        </authorList>
    </citation>
    <scope>NUCLEOTIDE SEQUENCE [LARGE SCALE GENOMIC DNA]</scope>
</reference>
<feature type="region of interest" description="Disordered" evidence="2">
    <location>
        <begin position="40"/>
        <end position="81"/>
    </location>
</feature>
<dbReference type="Proteomes" id="UP001189429">
    <property type="component" value="Unassembled WGS sequence"/>
</dbReference>
<feature type="domain" description="EF-hand" evidence="4">
    <location>
        <begin position="345"/>
        <end position="380"/>
    </location>
</feature>
<dbReference type="PROSITE" id="PS51184">
    <property type="entry name" value="JMJC"/>
    <property type="match status" value="1"/>
</dbReference>
<dbReference type="SUPFAM" id="SSF51197">
    <property type="entry name" value="Clavaminate synthase-like"/>
    <property type="match status" value="1"/>
</dbReference>
<gene>
    <name evidence="6" type="ORF">PCOR1329_LOCUS24804</name>
</gene>
<dbReference type="SUPFAM" id="SSF47473">
    <property type="entry name" value="EF-hand"/>
    <property type="match status" value="1"/>
</dbReference>
<keyword evidence="1" id="KW-0106">Calcium</keyword>
<evidence type="ECO:0008006" key="8">
    <source>
        <dbReference type="Google" id="ProtNLM"/>
    </source>
</evidence>
<evidence type="ECO:0000259" key="4">
    <source>
        <dbReference type="PROSITE" id="PS50222"/>
    </source>
</evidence>
<evidence type="ECO:0000256" key="2">
    <source>
        <dbReference type="SAM" id="MobiDB-lite"/>
    </source>
</evidence>
<feature type="region of interest" description="Disordered" evidence="2">
    <location>
        <begin position="102"/>
        <end position="125"/>
    </location>
</feature>
<evidence type="ECO:0000259" key="5">
    <source>
        <dbReference type="PROSITE" id="PS51184"/>
    </source>
</evidence>
<feature type="chain" id="PRO_5047283333" description="Calmodulin" evidence="3">
    <location>
        <begin position="19"/>
        <end position="483"/>
    </location>
</feature>
<sequence>MKWPLWSAVAAALGVVQPAKNATPLGADAGRVLRPRWRRAADRAGDRHRRRRVRRARAQRTPVHRPGRGPRQRPARARVRVVSRAVPRGADEGGVHRRGERRAVHLGGRRAVGQTGRPTAAPPGHAGAGGAFHAPYVWHVKDGGLEAPAAVRAKVQGSWSPAYFLRGAANLREANESQEFWFSLQNGSVMVHADTYCIPAVSLQLRGRKQWRLMPAPPRIPSVLDRYDSHDGGLYRTALWRPAYEAEVQEGEAIVFFPSQFHETFVPEEGNPRCTVATTFQFQHPLPVRYFRAFLPTLANSHLYYEGHCKDLWHSWTTLERPGSAQAESLAKSLARWKTTPDAARARASAERRFAEVDADGDGALSLQEVQAYLGSPSRRWARWFLTEDYFYDWRPEAPEREAMEREVLESRAGDTLHYHDADADGKVSRAEFVASSRWHVVHHKLKETHGQPRARVREVEERYGRFRGAAAPGARGRDGADL</sequence>
<dbReference type="Gene3D" id="2.60.120.650">
    <property type="entry name" value="Cupin"/>
    <property type="match status" value="1"/>
</dbReference>
<dbReference type="PROSITE" id="PS00018">
    <property type="entry name" value="EF_HAND_1"/>
    <property type="match status" value="2"/>
</dbReference>
<proteinExistence type="predicted"/>
<organism evidence="6 7">
    <name type="scientific">Prorocentrum cordatum</name>
    <dbReference type="NCBI Taxonomy" id="2364126"/>
    <lineage>
        <taxon>Eukaryota</taxon>
        <taxon>Sar</taxon>
        <taxon>Alveolata</taxon>
        <taxon>Dinophyceae</taxon>
        <taxon>Prorocentrales</taxon>
        <taxon>Prorocentraceae</taxon>
        <taxon>Prorocentrum</taxon>
    </lineage>
</organism>
<dbReference type="InterPro" id="IPR003347">
    <property type="entry name" value="JmjC_dom"/>
</dbReference>
<feature type="domain" description="JmjC" evidence="5">
    <location>
        <begin position="154"/>
        <end position="299"/>
    </location>
</feature>
<dbReference type="Gene3D" id="1.10.238.10">
    <property type="entry name" value="EF-hand"/>
    <property type="match status" value="1"/>
</dbReference>